<proteinExistence type="predicted"/>
<dbReference type="PRINTS" id="PR02107">
    <property type="entry name" value="INOS145TPRIP"/>
</dbReference>
<accession>A0A7K4IVG9</accession>
<dbReference type="GO" id="GO:0016020">
    <property type="term" value="C:membrane"/>
    <property type="evidence" value="ECO:0007669"/>
    <property type="project" value="TreeGrafter"/>
</dbReference>
<dbReference type="AlphaFoldDB" id="A0A7K4IVG9"/>
<feature type="non-terminal residue" evidence="1">
    <location>
        <position position="160"/>
    </location>
</feature>
<dbReference type="OrthoDB" id="9034619at2759"/>
<dbReference type="EMBL" id="VWPV01003781">
    <property type="protein sequence ID" value="NWH57044.1"/>
    <property type="molecule type" value="Genomic_DNA"/>
</dbReference>
<protein>
    <submittedName>
        <fullName evidence="1">IPRI protein</fullName>
    </submittedName>
</protein>
<organism evidence="1 2">
    <name type="scientific">Geococcyx californianus</name>
    <name type="common">Greater roadrunner</name>
    <name type="synonym">Saurothera californiana</name>
    <dbReference type="NCBI Taxonomy" id="8947"/>
    <lineage>
        <taxon>Eukaryota</taxon>
        <taxon>Metazoa</taxon>
        <taxon>Chordata</taxon>
        <taxon>Craniata</taxon>
        <taxon>Vertebrata</taxon>
        <taxon>Euteleostomi</taxon>
        <taxon>Archelosauria</taxon>
        <taxon>Archosauria</taxon>
        <taxon>Dinosauria</taxon>
        <taxon>Saurischia</taxon>
        <taxon>Theropoda</taxon>
        <taxon>Coelurosauria</taxon>
        <taxon>Aves</taxon>
        <taxon>Neognathae</taxon>
        <taxon>Neoaves</taxon>
        <taxon>Otidimorphae</taxon>
        <taxon>Cuculiformes</taxon>
        <taxon>Neomorphidae</taxon>
        <taxon>Geococcyx</taxon>
    </lineage>
</organism>
<dbReference type="Proteomes" id="UP000531151">
    <property type="component" value="Unassembled WGS sequence"/>
</dbReference>
<comment type="caution">
    <text evidence="1">The sequence shown here is derived from an EMBL/GenBank/DDBJ whole genome shotgun (WGS) entry which is preliminary data.</text>
</comment>
<dbReference type="PANTHER" id="PTHR10656">
    <property type="entry name" value="CELL FATE DETERMINING PROTEIN MAB21-RELATED"/>
    <property type="match status" value="1"/>
</dbReference>
<feature type="non-terminal residue" evidence="1">
    <location>
        <position position="1"/>
    </location>
</feature>
<evidence type="ECO:0000313" key="1">
    <source>
        <dbReference type="EMBL" id="NWH57044.1"/>
    </source>
</evidence>
<dbReference type="Gene3D" id="1.10.1410.40">
    <property type="match status" value="1"/>
</dbReference>
<sequence>TTEITFTPITMWSECYAVAEVKFFRHMAREAPYDTFHLRCLQVCAHILVNTSFSMYIFKTVVMHVLTITQLSGQCRRDCLLLLLDVMQYLCCCLAEKRLNHFFFGNENVPKELILPPDFQTAQPLNLFQPLIQDPHIHAKVQREFLVLRDRLRSVLIYGH</sequence>
<keyword evidence="2" id="KW-1185">Reference proteome</keyword>
<evidence type="ECO:0000313" key="2">
    <source>
        <dbReference type="Proteomes" id="UP000531151"/>
    </source>
</evidence>
<gene>
    <name evidence="1" type="primary">Itprip_0</name>
    <name evidence="1" type="ORF">GEOCAL_R13786</name>
</gene>
<reference evidence="1 2" key="1">
    <citation type="submission" date="2019-09" db="EMBL/GenBank/DDBJ databases">
        <title>Bird 10,000 Genomes (B10K) Project - Family phase.</title>
        <authorList>
            <person name="Zhang G."/>
        </authorList>
    </citation>
    <scope>NUCLEOTIDE SEQUENCE [LARGE SCALE GENOMIC DNA]</scope>
    <source>
        <strain evidence="1">B10K-CU-031-07</strain>
        <tissue evidence="1">Muscle</tissue>
    </source>
</reference>
<dbReference type="InterPro" id="IPR026250">
    <property type="entry name" value="ITPRIP-like"/>
</dbReference>
<dbReference type="PANTHER" id="PTHR10656:SF40">
    <property type="entry name" value="INOSITOL 1,4,5-TRISPHOSPHATE RECEPTOR-INTERACTING PROTEIN-LIKE 1"/>
    <property type="match status" value="1"/>
</dbReference>
<name>A0A7K4IVG9_GEOCA</name>